<comment type="catalytic activity">
    <reaction evidence="7 8">
        <text>L-methionyl-tRNA(fMet) + (6R)-10-formyltetrahydrofolate = N-formyl-L-methionyl-tRNA(fMet) + (6S)-5,6,7,8-tetrahydrofolate + H(+)</text>
        <dbReference type="Rhea" id="RHEA:24380"/>
        <dbReference type="Rhea" id="RHEA-COMP:9952"/>
        <dbReference type="Rhea" id="RHEA-COMP:9953"/>
        <dbReference type="ChEBI" id="CHEBI:15378"/>
        <dbReference type="ChEBI" id="CHEBI:57453"/>
        <dbReference type="ChEBI" id="CHEBI:78530"/>
        <dbReference type="ChEBI" id="CHEBI:78844"/>
        <dbReference type="ChEBI" id="CHEBI:195366"/>
        <dbReference type="EC" id="2.1.2.9"/>
    </reaction>
</comment>
<dbReference type="GO" id="GO:0004479">
    <property type="term" value="F:methionyl-tRNA formyltransferase activity"/>
    <property type="evidence" value="ECO:0007669"/>
    <property type="project" value="UniProtKB-UniRule"/>
</dbReference>
<comment type="similarity">
    <text evidence="2 8">Belongs to the Fmt family.</text>
</comment>
<keyword evidence="12" id="KW-1185">Reference proteome</keyword>
<sequence>MAAPLQIIFAGTPEFAAVVLRRLLETEYPIKAVYTQPDRPSGRGRQLTPSPVKAIATAHQLPVYQPNSLKDKASQAQLAALAPDLMVVVAYGLLLPAAVLKIPPLGCINIHASLLPRWRGAAPIQRALMAGDQETGVSIMQMEAGLDTGPVLHTVPYPLQPDDTAATIHDRLAELGAEALLQCLPAIAEGTATPTPQEESQACYAPKIHKEESWLDWSQPAIFLERQVRAFNPWPVAQTQINSQLLRVWSATALATETTAPPGTLLAADKKGIDVATGSGVLRLLKVQPAGKRAMAVQDYLNAHPLTPGTVLATNPGKPHLS</sequence>
<evidence type="ECO:0000313" key="12">
    <source>
        <dbReference type="Proteomes" id="UP000294325"/>
    </source>
</evidence>
<comment type="function">
    <text evidence="1 8">Attaches a formyl group to the free amino group of methionyl-tRNA(fMet). The formyl group appears to play a dual role in the initiator identity of N-formylmethionyl-tRNA by promoting its recognition by IF2 and preventing the misappropriation of this tRNA by the elongation apparatus.</text>
</comment>
<dbReference type="InterPro" id="IPR036477">
    <property type="entry name" value="Formyl_transf_N_sf"/>
</dbReference>
<evidence type="ECO:0000256" key="3">
    <source>
        <dbReference type="ARBA" id="ARBA00012261"/>
    </source>
</evidence>
<dbReference type="InterPro" id="IPR001555">
    <property type="entry name" value="GART_AS"/>
</dbReference>
<dbReference type="HAMAP" id="MF_00182">
    <property type="entry name" value="Formyl_trans"/>
    <property type="match status" value="1"/>
</dbReference>
<dbReference type="EC" id="2.1.2.9" evidence="3 8"/>
<evidence type="ECO:0000256" key="2">
    <source>
        <dbReference type="ARBA" id="ARBA00010699"/>
    </source>
</evidence>
<name>A0A4P7BZ15_9GAMM</name>
<evidence type="ECO:0000256" key="4">
    <source>
        <dbReference type="ARBA" id="ARBA00016014"/>
    </source>
</evidence>
<dbReference type="CDD" id="cd08704">
    <property type="entry name" value="Met_tRNA_FMT_C"/>
    <property type="match status" value="1"/>
</dbReference>
<dbReference type="CDD" id="cd08646">
    <property type="entry name" value="FMT_core_Met-tRNA-FMT_N"/>
    <property type="match status" value="1"/>
</dbReference>
<feature type="domain" description="Formyl transferase C-terminal" evidence="10">
    <location>
        <begin position="207"/>
        <end position="304"/>
    </location>
</feature>
<dbReference type="Proteomes" id="UP000294325">
    <property type="component" value="Chromosome"/>
</dbReference>
<dbReference type="InterPro" id="IPR041711">
    <property type="entry name" value="Met-tRNA-FMT_N"/>
</dbReference>
<evidence type="ECO:0000256" key="5">
    <source>
        <dbReference type="ARBA" id="ARBA00022679"/>
    </source>
</evidence>
<accession>A0A4P7BZ15</accession>
<dbReference type="PANTHER" id="PTHR11138">
    <property type="entry name" value="METHIONYL-TRNA FORMYLTRANSFERASE"/>
    <property type="match status" value="1"/>
</dbReference>
<dbReference type="NCBIfam" id="TIGR00460">
    <property type="entry name" value="fmt"/>
    <property type="match status" value="1"/>
</dbReference>
<dbReference type="Pfam" id="PF02911">
    <property type="entry name" value="Formyl_trans_C"/>
    <property type="match status" value="1"/>
</dbReference>
<dbReference type="GO" id="GO:0005829">
    <property type="term" value="C:cytosol"/>
    <property type="evidence" value="ECO:0007669"/>
    <property type="project" value="TreeGrafter"/>
</dbReference>
<proteinExistence type="inferred from homology"/>
<dbReference type="InterPro" id="IPR005793">
    <property type="entry name" value="Formyl_trans_C"/>
</dbReference>
<evidence type="ECO:0000256" key="7">
    <source>
        <dbReference type="ARBA" id="ARBA00048558"/>
    </source>
</evidence>
<keyword evidence="6 8" id="KW-0648">Protein biosynthesis</keyword>
<dbReference type="InterPro" id="IPR044135">
    <property type="entry name" value="Met-tRNA-FMT_C"/>
</dbReference>
<dbReference type="AlphaFoldDB" id="A0A4P7BZ15"/>
<keyword evidence="5 8" id="KW-0808">Transferase</keyword>
<dbReference type="KEGG" id="nwr:E3U44_03495"/>
<dbReference type="RefSeq" id="WP_134356688.1">
    <property type="nucleotide sequence ID" value="NZ_CP038033.1"/>
</dbReference>
<dbReference type="InterPro" id="IPR011034">
    <property type="entry name" value="Formyl_transferase-like_C_sf"/>
</dbReference>
<reference evidence="11 12" key="1">
    <citation type="submission" date="2019-03" db="EMBL/GenBank/DDBJ databases">
        <title>The genome sequence of Nitrosococcus wardiae strain D1FHST reveals the archetypal metabolic capacity of ammonia-oxidizing Gammaproteobacteria.</title>
        <authorList>
            <person name="Wang L."/>
            <person name="Lim C.K."/>
            <person name="Hanson T.E."/>
            <person name="Dang H."/>
            <person name="Klotz M.G."/>
        </authorList>
    </citation>
    <scope>NUCLEOTIDE SEQUENCE [LARGE SCALE GENOMIC DNA]</scope>
    <source>
        <strain evidence="11 12">D1FHS</strain>
    </source>
</reference>
<dbReference type="OrthoDB" id="9802815at2"/>
<evidence type="ECO:0000256" key="6">
    <source>
        <dbReference type="ARBA" id="ARBA00022917"/>
    </source>
</evidence>
<dbReference type="EMBL" id="CP038033">
    <property type="protein sequence ID" value="QBQ53676.1"/>
    <property type="molecule type" value="Genomic_DNA"/>
</dbReference>
<gene>
    <name evidence="8" type="primary">fmt</name>
    <name evidence="11" type="ORF">E3U44_03495</name>
</gene>
<dbReference type="SUPFAM" id="SSF53328">
    <property type="entry name" value="Formyltransferase"/>
    <property type="match status" value="1"/>
</dbReference>
<evidence type="ECO:0000313" key="11">
    <source>
        <dbReference type="EMBL" id="QBQ53676.1"/>
    </source>
</evidence>
<feature type="domain" description="Formyl transferase N-terminal" evidence="9">
    <location>
        <begin position="8"/>
        <end position="183"/>
    </location>
</feature>
<feature type="binding site" evidence="8">
    <location>
        <begin position="113"/>
        <end position="116"/>
    </location>
    <ligand>
        <name>(6S)-5,6,7,8-tetrahydrofolate</name>
        <dbReference type="ChEBI" id="CHEBI:57453"/>
    </ligand>
</feature>
<dbReference type="PANTHER" id="PTHR11138:SF5">
    <property type="entry name" value="METHIONYL-TRNA FORMYLTRANSFERASE, MITOCHONDRIAL"/>
    <property type="match status" value="1"/>
</dbReference>
<organism evidence="11 12">
    <name type="scientific">Nitrosococcus wardiae</name>
    <dbReference type="NCBI Taxonomy" id="1814290"/>
    <lineage>
        <taxon>Bacteria</taxon>
        <taxon>Pseudomonadati</taxon>
        <taxon>Pseudomonadota</taxon>
        <taxon>Gammaproteobacteria</taxon>
        <taxon>Chromatiales</taxon>
        <taxon>Chromatiaceae</taxon>
        <taxon>Nitrosococcus</taxon>
    </lineage>
</organism>
<dbReference type="SUPFAM" id="SSF50486">
    <property type="entry name" value="FMT C-terminal domain-like"/>
    <property type="match status" value="1"/>
</dbReference>
<dbReference type="InterPro" id="IPR002376">
    <property type="entry name" value="Formyl_transf_N"/>
</dbReference>
<evidence type="ECO:0000259" key="9">
    <source>
        <dbReference type="Pfam" id="PF00551"/>
    </source>
</evidence>
<evidence type="ECO:0000256" key="8">
    <source>
        <dbReference type="HAMAP-Rule" id="MF_00182"/>
    </source>
</evidence>
<evidence type="ECO:0000256" key="1">
    <source>
        <dbReference type="ARBA" id="ARBA00002606"/>
    </source>
</evidence>
<dbReference type="InterPro" id="IPR037022">
    <property type="entry name" value="Formyl_trans_C_sf"/>
</dbReference>
<dbReference type="Gene3D" id="3.10.25.10">
    <property type="entry name" value="Formyl transferase, C-terminal domain"/>
    <property type="match status" value="1"/>
</dbReference>
<dbReference type="Gene3D" id="3.40.50.170">
    <property type="entry name" value="Formyl transferase, N-terminal domain"/>
    <property type="match status" value="1"/>
</dbReference>
<protein>
    <recommendedName>
        <fullName evidence="4 8">Methionyl-tRNA formyltransferase</fullName>
        <ecNumber evidence="3 8">2.1.2.9</ecNumber>
    </recommendedName>
</protein>
<dbReference type="InterPro" id="IPR005794">
    <property type="entry name" value="Fmt"/>
</dbReference>
<dbReference type="PROSITE" id="PS00373">
    <property type="entry name" value="GART"/>
    <property type="match status" value="1"/>
</dbReference>
<dbReference type="Pfam" id="PF00551">
    <property type="entry name" value="Formyl_trans_N"/>
    <property type="match status" value="1"/>
</dbReference>
<evidence type="ECO:0000259" key="10">
    <source>
        <dbReference type="Pfam" id="PF02911"/>
    </source>
</evidence>